<dbReference type="EMBL" id="JACIDU010000003">
    <property type="protein sequence ID" value="MBB4102547.1"/>
    <property type="molecule type" value="Genomic_DNA"/>
</dbReference>
<name>A0A7W6P099_9HYPH</name>
<dbReference type="InterPro" id="IPR002563">
    <property type="entry name" value="Flavin_Rdtase-like_dom"/>
</dbReference>
<keyword evidence="1 3" id="KW-0560">Oxidoreductase</keyword>
<dbReference type="Gene3D" id="2.30.110.10">
    <property type="entry name" value="Electron Transport, Fmn-binding Protein, Chain A"/>
    <property type="match status" value="1"/>
</dbReference>
<dbReference type="AlphaFoldDB" id="A0A7W6P099"/>
<dbReference type="InterPro" id="IPR012349">
    <property type="entry name" value="Split_barrel_FMN-bd"/>
</dbReference>
<evidence type="ECO:0000313" key="3">
    <source>
        <dbReference type="EMBL" id="MBB4102547.1"/>
    </source>
</evidence>
<dbReference type="SMART" id="SM00903">
    <property type="entry name" value="Flavin_Reduct"/>
    <property type="match status" value="1"/>
</dbReference>
<dbReference type="GO" id="GO:0042602">
    <property type="term" value="F:riboflavin reductase (NADPH) activity"/>
    <property type="evidence" value="ECO:0007669"/>
    <property type="project" value="TreeGrafter"/>
</dbReference>
<evidence type="ECO:0000313" key="4">
    <source>
        <dbReference type="Proteomes" id="UP000584824"/>
    </source>
</evidence>
<proteinExistence type="predicted"/>
<dbReference type="PANTHER" id="PTHR30466:SF1">
    <property type="entry name" value="FMN REDUCTASE (NADH) RUTF"/>
    <property type="match status" value="1"/>
</dbReference>
<dbReference type="SUPFAM" id="SSF50475">
    <property type="entry name" value="FMN-binding split barrel"/>
    <property type="match status" value="1"/>
</dbReference>
<dbReference type="RefSeq" id="WP_183790203.1">
    <property type="nucleotide sequence ID" value="NZ_JACIDU010000003.1"/>
</dbReference>
<reference evidence="3 4" key="1">
    <citation type="submission" date="2020-08" db="EMBL/GenBank/DDBJ databases">
        <title>Genomic Encyclopedia of Type Strains, Phase IV (KMG-IV): sequencing the most valuable type-strain genomes for metagenomic binning, comparative biology and taxonomic classification.</title>
        <authorList>
            <person name="Goeker M."/>
        </authorList>
    </citation>
    <scope>NUCLEOTIDE SEQUENCE [LARGE SCALE GENOMIC DNA]</scope>
    <source>
        <strain evidence="3 4">DSM 26385</strain>
    </source>
</reference>
<accession>A0A7W6P099</accession>
<dbReference type="GO" id="GO:0010181">
    <property type="term" value="F:FMN binding"/>
    <property type="evidence" value="ECO:0007669"/>
    <property type="project" value="InterPro"/>
</dbReference>
<dbReference type="Pfam" id="PF01613">
    <property type="entry name" value="Flavin_Reduct"/>
    <property type="match status" value="1"/>
</dbReference>
<evidence type="ECO:0000256" key="1">
    <source>
        <dbReference type="ARBA" id="ARBA00023002"/>
    </source>
</evidence>
<evidence type="ECO:0000259" key="2">
    <source>
        <dbReference type="SMART" id="SM00903"/>
    </source>
</evidence>
<protein>
    <submittedName>
        <fullName evidence="3">Cob(II)yrinic acid a,c-diamide reductase</fullName>
        <ecNumber evidence="3">1.16.8.1</ecNumber>
    </submittedName>
</protein>
<feature type="domain" description="Flavin reductase like" evidence="2">
    <location>
        <begin position="16"/>
        <end position="163"/>
    </location>
</feature>
<dbReference type="Proteomes" id="UP000584824">
    <property type="component" value="Unassembled WGS sequence"/>
</dbReference>
<dbReference type="EC" id="1.16.8.1" evidence="3"/>
<dbReference type="GO" id="GO:0006208">
    <property type="term" value="P:pyrimidine nucleobase catabolic process"/>
    <property type="evidence" value="ECO:0007669"/>
    <property type="project" value="TreeGrafter"/>
</dbReference>
<organism evidence="3 4">
    <name type="scientific">Allorhizobium borbori</name>
    <dbReference type="NCBI Taxonomy" id="485907"/>
    <lineage>
        <taxon>Bacteria</taxon>
        <taxon>Pseudomonadati</taxon>
        <taxon>Pseudomonadota</taxon>
        <taxon>Alphaproteobacteria</taxon>
        <taxon>Hyphomicrobiales</taxon>
        <taxon>Rhizobiaceae</taxon>
        <taxon>Rhizobium/Agrobacterium group</taxon>
        <taxon>Allorhizobium</taxon>
    </lineage>
</organism>
<comment type="caution">
    <text evidence="3">The sequence shown here is derived from an EMBL/GenBank/DDBJ whole genome shotgun (WGS) entry which is preliminary data.</text>
</comment>
<dbReference type="InterPro" id="IPR050268">
    <property type="entry name" value="NADH-dep_flavin_reductase"/>
</dbReference>
<dbReference type="PANTHER" id="PTHR30466">
    <property type="entry name" value="FLAVIN REDUCTASE"/>
    <property type="match status" value="1"/>
</dbReference>
<keyword evidence="4" id="KW-1185">Reference proteome</keyword>
<gene>
    <name evidence="3" type="ORF">GGQ66_001082</name>
</gene>
<sequence>MTNAEMIDPALYRNAMSRYAGHVQIVTTTDGQERRGVTVTAACSVSDSPATVLVCVNATNASNAIFEKSGRFALNSLAGHHRPLAEAFAGIGKLPAEERFAKAQWLSLVTGAPVLSDALASFDCTLLEAKVVATHIVLLGKVEALHMGPPSPALIYFERAFKEL</sequence>